<accession>A0A4R0RK69</accession>
<dbReference type="PANTHER" id="PTHR41814:SF1">
    <property type="entry name" value="CELLULASE"/>
    <property type="match status" value="1"/>
</dbReference>
<dbReference type="OrthoDB" id="2305845at2759"/>
<evidence type="ECO:0000313" key="3">
    <source>
        <dbReference type="Proteomes" id="UP000292702"/>
    </source>
</evidence>
<evidence type="ECO:0000313" key="2">
    <source>
        <dbReference type="EMBL" id="TCD69070.1"/>
    </source>
</evidence>
<reference evidence="2 3" key="1">
    <citation type="submission" date="2018-11" db="EMBL/GenBank/DDBJ databases">
        <title>Genome assembly of Steccherinum ochraceum LE-BIN_3174, the white-rot fungus of the Steccherinaceae family (The Residual Polyporoid clade, Polyporales, Basidiomycota).</title>
        <authorList>
            <person name="Fedorova T.V."/>
            <person name="Glazunova O.A."/>
            <person name="Landesman E.O."/>
            <person name="Moiseenko K.V."/>
            <person name="Psurtseva N.V."/>
            <person name="Savinova O.S."/>
            <person name="Shakhova N.V."/>
            <person name="Tyazhelova T.V."/>
            <person name="Vasina D.V."/>
        </authorList>
    </citation>
    <scope>NUCLEOTIDE SEQUENCE [LARGE SCALE GENOMIC DNA]</scope>
    <source>
        <strain evidence="2 3">LE-BIN_3174</strain>
    </source>
</reference>
<dbReference type="InterPro" id="IPR010905">
    <property type="entry name" value="Glyco_hydro_88"/>
</dbReference>
<comment type="caution">
    <text evidence="2">The sequence shown here is derived from an EMBL/GenBank/DDBJ whole genome shotgun (WGS) entry which is preliminary data.</text>
</comment>
<protein>
    <submittedName>
        <fullName evidence="2">Uncharacterized protein</fullName>
    </submittedName>
</protein>
<gene>
    <name evidence="2" type="ORF">EIP91_008968</name>
</gene>
<keyword evidence="1" id="KW-0378">Hydrolase</keyword>
<proteinExistence type="predicted"/>
<dbReference type="Pfam" id="PF07470">
    <property type="entry name" value="Glyco_hydro_88"/>
    <property type="match status" value="1"/>
</dbReference>
<dbReference type="PANTHER" id="PTHR41814">
    <property type="entry name" value="EXPRESSED PROTEIN"/>
    <property type="match status" value="1"/>
</dbReference>
<organism evidence="2 3">
    <name type="scientific">Steccherinum ochraceum</name>
    <dbReference type="NCBI Taxonomy" id="92696"/>
    <lineage>
        <taxon>Eukaryota</taxon>
        <taxon>Fungi</taxon>
        <taxon>Dikarya</taxon>
        <taxon>Basidiomycota</taxon>
        <taxon>Agaricomycotina</taxon>
        <taxon>Agaricomycetes</taxon>
        <taxon>Polyporales</taxon>
        <taxon>Steccherinaceae</taxon>
        <taxon>Steccherinum</taxon>
    </lineage>
</organism>
<name>A0A4R0RK69_9APHY</name>
<dbReference type="Proteomes" id="UP000292702">
    <property type="component" value="Unassembled WGS sequence"/>
</dbReference>
<dbReference type="EMBL" id="RWJN01000050">
    <property type="protein sequence ID" value="TCD69070.1"/>
    <property type="molecule type" value="Genomic_DNA"/>
</dbReference>
<sequence>MSESTSMPKSTDTSQRMGKILRALLTCQRSSWEQGVAAQALLEWYLSPAELRSRISRSELLELMYGLAHDAIVRQAPDGRLAVCLNGTGSSDAGAVDPCAIGETGFCLLEAGLPEADQERFKAGIDKMLRYILEDCPRAPVSTAEAGPAETSLLSHRIDAVEIWSDTVYMLPPFLAASAVYAIRTQQGSPTDRLSRVRLSLEQIVLASEVLQSPSGAWYHIYSLDKREFKRKVLWGVGNGWVCAGITRVLWIYARAMEDGKTEGEMGKIFEDATVTELAKQCNVILKKTLLACSEHMLPNGLFHDILDDTSSFIETNLSQQLAYTLFRLLDLHAHTSPELKRRIPLFELDEASAEDRKQKAETMYQAAVAKTDTWGFVRDVCGSPRFNAAGTAAEGQAFGLLQEIARAEYYFREAGQGR</sequence>
<dbReference type="STRING" id="92696.A0A4R0RK69"/>
<dbReference type="GO" id="GO:0016787">
    <property type="term" value="F:hydrolase activity"/>
    <property type="evidence" value="ECO:0007669"/>
    <property type="project" value="UniProtKB-KW"/>
</dbReference>
<keyword evidence="3" id="KW-1185">Reference proteome</keyword>
<dbReference type="Gene3D" id="1.50.10.10">
    <property type="match status" value="1"/>
</dbReference>
<evidence type="ECO:0000256" key="1">
    <source>
        <dbReference type="ARBA" id="ARBA00022801"/>
    </source>
</evidence>
<dbReference type="AlphaFoldDB" id="A0A4R0RK69"/>
<dbReference type="InterPro" id="IPR012341">
    <property type="entry name" value="6hp_glycosidase-like_sf"/>
</dbReference>
<dbReference type="GO" id="GO:0005975">
    <property type="term" value="P:carbohydrate metabolic process"/>
    <property type="evidence" value="ECO:0007669"/>
    <property type="project" value="InterPro"/>
</dbReference>